<dbReference type="SUPFAM" id="SSF46689">
    <property type="entry name" value="Homeodomain-like"/>
    <property type="match status" value="2"/>
</dbReference>
<dbReference type="OrthoDB" id="10060191at2759"/>
<keyword evidence="6" id="KW-1185">Reference proteome</keyword>
<keyword evidence="1" id="KW-0238">DNA-binding</keyword>
<dbReference type="InterPro" id="IPR007889">
    <property type="entry name" value="HTH_Psq"/>
</dbReference>
<feature type="compositionally biased region" description="Basic and acidic residues" evidence="3">
    <location>
        <begin position="131"/>
        <end position="148"/>
    </location>
</feature>
<dbReference type="InterPro" id="IPR006600">
    <property type="entry name" value="HTH_CenpB_DNA-bd_dom"/>
</dbReference>
<evidence type="ECO:0000256" key="1">
    <source>
        <dbReference type="ARBA" id="ARBA00023125"/>
    </source>
</evidence>
<dbReference type="PANTHER" id="PTHR19303:SF73">
    <property type="entry name" value="PROTEIN PDC2"/>
    <property type="match status" value="1"/>
</dbReference>
<dbReference type="Gene3D" id="1.10.10.10">
    <property type="entry name" value="Winged helix-like DNA-binding domain superfamily/Winged helix DNA-binding domain"/>
    <property type="match status" value="1"/>
</dbReference>
<accession>A0A812CAZ4</accession>
<evidence type="ECO:0000313" key="5">
    <source>
        <dbReference type="EMBL" id="CAE1257847.1"/>
    </source>
</evidence>
<feature type="region of interest" description="Disordered" evidence="3">
    <location>
        <begin position="131"/>
        <end position="158"/>
    </location>
</feature>
<dbReference type="AlphaFoldDB" id="A0A812CAZ4"/>
<sequence length="341" mass="39114">MPPKRPAPKASGKESKRQKKVMTLQEKVALLDMLKEMKSYAAVARQYHMNESTVRYIKKKEAEIRKTVSISFSSSAKTVSTLRDSAIVKMELALSLWITDCHKKNIPLDGNVIREKARCLFEKFAPEGEAQQKEDARVFKQEKEDKEGAGPSTGASAPKAGFVASNGWFHRFQNRFQLKSVSLHGQMASADTEEARKYPETLKKIIVENNYHPEQISNMDETSRFWKKMPSRTYLMKDETLAPGFKSASEDEDTQPDEEEDEGLSLDRLSQLLRTLKEAKEMVRAWDPYMDRSIKFNNAIDACSKPYKILFNLLRKEAQQLPITMFFQPVKKTFETPKMLP</sequence>
<organism evidence="5 6">
    <name type="scientific">Acanthosepion pharaonis</name>
    <name type="common">Pharaoh cuttlefish</name>
    <name type="synonym">Sepia pharaonis</name>
    <dbReference type="NCBI Taxonomy" id="158019"/>
    <lineage>
        <taxon>Eukaryota</taxon>
        <taxon>Metazoa</taxon>
        <taxon>Spiralia</taxon>
        <taxon>Lophotrochozoa</taxon>
        <taxon>Mollusca</taxon>
        <taxon>Cephalopoda</taxon>
        <taxon>Coleoidea</taxon>
        <taxon>Decapodiformes</taxon>
        <taxon>Sepiida</taxon>
        <taxon>Sepiina</taxon>
        <taxon>Sepiidae</taxon>
        <taxon>Acanthosepion</taxon>
    </lineage>
</organism>
<dbReference type="InterPro" id="IPR036388">
    <property type="entry name" value="WH-like_DNA-bd_sf"/>
</dbReference>
<keyword evidence="2" id="KW-0539">Nucleus</keyword>
<evidence type="ECO:0000256" key="3">
    <source>
        <dbReference type="SAM" id="MobiDB-lite"/>
    </source>
</evidence>
<dbReference type="GO" id="GO:0003677">
    <property type="term" value="F:DNA binding"/>
    <property type="evidence" value="ECO:0007669"/>
    <property type="project" value="UniProtKB-KW"/>
</dbReference>
<dbReference type="SMART" id="SM00674">
    <property type="entry name" value="CENPB"/>
    <property type="match status" value="1"/>
</dbReference>
<dbReference type="Proteomes" id="UP000597762">
    <property type="component" value="Unassembled WGS sequence"/>
</dbReference>
<dbReference type="InterPro" id="IPR009057">
    <property type="entry name" value="Homeodomain-like_sf"/>
</dbReference>
<dbReference type="Gene3D" id="1.10.10.60">
    <property type="entry name" value="Homeodomain-like"/>
    <property type="match status" value="1"/>
</dbReference>
<protein>
    <recommendedName>
        <fullName evidence="4">HTH CENPB-type domain-containing protein</fullName>
    </recommendedName>
</protein>
<evidence type="ECO:0000259" key="4">
    <source>
        <dbReference type="PROSITE" id="PS51253"/>
    </source>
</evidence>
<feature type="compositionally biased region" description="Acidic residues" evidence="3">
    <location>
        <begin position="250"/>
        <end position="264"/>
    </location>
</feature>
<dbReference type="PROSITE" id="PS51253">
    <property type="entry name" value="HTH_CENPB"/>
    <property type="match status" value="1"/>
</dbReference>
<dbReference type="InterPro" id="IPR050863">
    <property type="entry name" value="CenT-Element_Derived"/>
</dbReference>
<name>A0A812CAZ4_ACAPH</name>
<dbReference type="GO" id="GO:0005634">
    <property type="term" value="C:nucleus"/>
    <property type="evidence" value="ECO:0007669"/>
    <property type="project" value="TreeGrafter"/>
</dbReference>
<evidence type="ECO:0000256" key="2">
    <source>
        <dbReference type="ARBA" id="ARBA00023242"/>
    </source>
</evidence>
<dbReference type="Pfam" id="PF03221">
    <property type="entry name" value="HTH_Tnp_Tc5"/>
    <property type="match status" value="1"/>
</dbReference>
<dbReference type="Pfam" id="PF04218">
    <property type="entry name" value="CENP-B_N"/>
    <property type="match status" value="1"/>
</dbReference>
<feature type="domain" description="HTH CENPB-type" evidence="4">
    <location>
        <begin position="78"/>
        <end position="182"/>
    </location>
</feature>
<dbReference type="PANTHER" id="PTHR19303">
    <property type="entry name" value="TRANSPOSON"/>
    <property type="match status" value="1"/>
</dbReference>
<feature type="region of interest" description="Disordered" evidence="3">
    <location>
        <begin position="243"/>
        <end position="264"/>
    </location>
</feature>
<proteinExistence type="predicted"/>
<comment type="caution">
    <text evidence="5">The sequence shown here is derived from an EMBL/GenBank/DDBJ whole genome shotgun (WGS) entry which is preliminary data.</text>
</comment>
<gene>
    <name evidence="5" type="ORF">SPHA_30962</name>
</gene>
<feature type="region of interest" description="Disordered" evidence="3">
    <location>
        <begin position="1"/>
        <end position="20"/>
    </location>
</feature>
<reference evidence="5" key="1">
    <citation type="submission" date="2021-01" db="EMBL/GenBank/DDBJ databases">
        <authorList>
            <person name="Li R."/>
            <person name="Bekaert M."/>
        </authorList>
    </citation>
    <scope>NUCLEOTIDE SEQUENCE</scope>
    <source>
        <strain evidence="5">Farmed</strain>
    </source>
</reference>
<evidence type="ECO:0000313" key="6">
    <source>
        <dbReference type="Proteomes" id="UP000597762"/>
    </source>
</evidence>
<dbReference type="EMBL" id="CAHIKZ030001252">
    <property type="protein sequence ID" value="CAE1257847.1"/>
    <property type="molecule type" value="Genomic_DNA"/>
</dbReference>